<evidence type="ECO:0000256" key="3">
    <source>
        <dbReference type="ARBA" id="ARBA00023065"/>
    </source>
</evidence>
<keyword evidence="8" id="KW-1185">Reference proteome</keyword>
<dbReference type="PANTHER" id="PTHR11689:SF136">
    <property type="entry name" value="H(+)_CL(-) EXCHANGE TRANSPORTER 7"/>
    <property type="match status" value="1"/>
</dbReference>
<reference evidence="7" key="1">
    <citation type="submission" date="2018-11" db="EMBL/GenBank/DDBJ databases">
        <authorList>
            <consortium name="Pathogen Informatics"/>
        </authorList>
    </citation>
    <scope>NUCLEOTIDE SEQUENCE</scope>
</reference>
<dbReference type="AlphaFoldDB" id="A0A448WYM5"/>
<sequence>MALLPWEPNKLSVTKRIQDFMSSNVICLRPVMRVRDLMTTVVNNFHHAFPIVVGSLCETRPAYGKLIGLISSEHLAMLLKKKVSYISTPSYF</sequence>
<dbReference type="InterPro" id="IPR051280">
    <property type="entry name" value="Cl-channel/antiporter"/>
</dbReference>
<dbReference type="SUPFAM" id="SSF54631">
    <property type="entry name" value="CBS-domain pair"/>
    <property type="match status" value="1"/>
</dbReference>
<dbReference type="Gene3D" id="3.10.580.10">
    <property type="entry name" value="CBS-domain"/>
    <property type="match status" value="1"/>
</dbReference>
<comment type="caution">
    <text evidence="7">The sequence shown here is derived from an EMBL/GenBank/DDBJ whole genome shotgun (WGS) entry which is preliminary data.</text>
</comment>
<evidence type="ECO:0000256" key="1">
    <source>
        <dbReference type="ARBA" id="ARBA00022448"/>
    </source>
</evidence>
<evidence type="ECO:0000256" key="5">
    <source>
        <dbReference type="ARBA" id="ARBA00023214"/>
    </source>
</evidence>
<dbReference type="InterPro" id="IPR046342">
    <property type="entry name" value="CBS_dom_sf"/>
</dbReference>
<dbReference type="Proteomes" id="UP000784294">
    <property type="component" value="Unassembled WGS sequence"/>
</dbReference>
<dbReference type="GO" id="GO:0015108">
    <property type="term" value="F:chloride transmembrane transporter activity"/>
    <property type="evidence" value="ECO:0007669"/>
    <property type="project" value="TreeGrafter"/>
</dbReference>
<feature type="domain" description="CBS" evidence="6">
    <location>
        <begin position="17"/>
        <end position="79"/>
    </location>
</feature>
<evidence type="ECO:0000313" key="7">
    <source>
        <dbReference type="EMBL" id="VEL23449.1"/>
    </source>
</evidence>
<keyword evidence="4" id="KW-0129">CBS domain</keyword>
<protein>
    <recommendedName>
        <fullName evidence="6">CBS domain-containing protein</fullName>
    </recommendedName>
</protein>
<proteinExistence type="predicted"/>
<gene>
    <name evidence="7" type="ORF">PXEA_LOCUS16889</name>
</gene>
<dbReference type="OrthoDB" id="428525at2759"/>
<evidence type="ECO:0000256" key="2">
    <source>
        <dbReference type="ARBA" id="ARBA00022737"/>
    </source>
</evidence>
<dbReference type="InterPro" id="IPR000644">
    <property type="entry name" value="CBS_dom"/>
</dbReference>
<name>A0A448WYM5_9PLAT</name>
<keyword evidence="1" id="KW-0813">Transport</keyword>
<dbReference type="PANTHER" id="PTHR11689">
    <property type="entry name" value="CHLORIDE CHANNEL PROTEIN CLC FAMILY MEMBER"/>
    <property type="match status" value="1"/>
</dbReference>
<dbReference type="EMBL" id="CAAALY010061975">
    <property type="protein sequence ID" value="VEL23449.1"/>
    <property type="molecule type" value="Genomic_DNA"/>
</dbReference>
<accession>A0A448WYM5</accession>
<dbReference type="GO" id="GO:0005765">
    <property type="term" value="C:lysosomal membrane"/>
    <property type="evidence" value="ECO:0007669"/>
    <property type="project" value="TreeGrafter"/>
</dbReference>
<keyword evidence="5" id="KW-0868">Chloride</keyword>
<keyword evidence="2" id="KW-0677">Repeat</keyword>
<organism evidence="7 8">
    <name type="scientific">Protopolystoma xenopodis</name>
    <dbReference type="NCBI Taxonomy" id="117903"/>
    <lineage>
        <taxon>Eukaryota</taxon>
        <taxon>Metazoa</taxon>
        <taxon>Spiralia</taxon>
        <taxon>Lophotrochozoa</taxon>
        <taxon>Platyhelminthes</taxon>
        <taxon>Monogenea</taxon>
        <taxon>Polyopisthocotylea</taxon>
        <taxon>Polystomatidea</taxon>
        <taxon>Polystomatidae</taxon>
        <taxon>Protopolystoma</taxon>
    </lineage>
</organism>
<evidence type="ECO:0000313" key="8">
    <source>
        <dbReference type="Proteomes" id="UP000784294"/>
    </source>
</evidence>
<evidence type="ECO:0000259" key="6">
    <source>
        <dbReference type="Pfam" id="PF00571"/>
    </source>
</evidence>
<dbReference type="Pfam" id="PF00571">
    <property type="entry name" value="CBS"/>
    <property type="match status" value="1"/>
</dbReference>
<evidence type="ECO:0000256" key="4">
    <source>
        <dbReference type="ARBA" id="ARBA00023122"/>
    </source>
</evidence>
<keyword evidence="3" id="KW-0406">Ion transport</keyword>